<dbReference type="EMBL" id="JABCRI010000012">
    <property type="protein sequence ID" value="KAF8397054.1"/>
    <property type="molecule type" value="Genomic_DNA"/>
</dbReference>
<reference evidence="4 5" key="1">
    <citation type="submission" date="2020-04" db="EMBL/GenBank/DDBJ databases">
        <title>Plant Genome Project.</title>
        <authorList>
            <person name="Zhang R.-G."/>
        </authorList>
    </citation>
    <scope>NUCLEOTIDE SEQUENCE [LARGE SCALE GENOMIC DNA]</scope>
    <source>
        <strain evidence="4">YNK0</strain>
        <tissue evidence="4">Leaf</tissue>
    </source>
</reference>
<name>A0A835DE93_TETSI</name>
<dbReference type="InterPro" id="IPR055126">
    <property type="entry name" value="EDR4-like_N"/>
</dbReference>
<dbReference type="GO" id="GO:1900150">
    <property type="term" value="P:regulation of defense response to fungus"/>
    <property type="evidence" value="ECO:0007669"/>
    <property type="project" value="InterPro"/>
</dbReference>
<comment type="caution">
    <text evidence="4">The sequence shown here is derived from an EMBL/GenBank/DDBJ whole genome shotgun (WGS) entry which is preliminary data.</text>
</comment>
<protein>
    <recommendedName>
        <fullName evidence="6">Zinc-ribbon domain-containing protein</fullName>
    </recommendedName>
</protein>
<feature type="domain" description="Enhanced disease resistance 4-like N-terminal" evidence="3">
    <location>
        <begin position="36"/>
        <end position="68"/>
    </location>
</feature>
<dbReference type="Proteomes" id="UP000655225">
    <property type="component" value="Unassembled WGS sequence"/>
</dbReference>
<feature type="domain" description="Probable zinc-ribbon" evidence="2">
    <location>
        <begin position="552"/>
        <end position="595"/>
    </location>
</feature>
<accession>A0A835DE93</accession>
<dbReference type="OrthoDB" id="1930285at2759"/>
<evidence type="ECO:0000313" key="4">
    <source>
        <dbReference type="EMBL" id="KAF8397054.1"/>
    </source>
</evidence>
<dbReference type="InterPro" id="IPR021480">
    <property type="entry name" value="Zinc_ribbon_12"/>
</dbReference>
<evidence type="ECO:0008006" key="6">
    <source>
        <dbReference type="Google" id="ProtNLM"/>
    </source>
</evidence>
<dbReference type="Pfam" id="PF11331">
    <property type="entry name" value="Zn_ribbon_12"/>
    <property type="match status" value="1"/>
</dbReference>
<feature type="region of interest" description="Disordered" evidence="1">
    <location>
        <begin position="129"/>
        <end position="152"/>
    </location>
</feature>
<dbReference type="PANTHER" id="PTHR31105">
    <property type="entry name" value="EXTRA-LARGE G-PROTEIN-LIKE"/>
    <property type="match status" value="1"/>
</dbReference>
<keyword evidence="5" id="KW-1185">Reference proteome</keyword>
<organism evidence="4 5">
    <name type="scientific">Tetracentron sinense</name>
    <name type="common">Spur-leaf</name>
    <dbReference type="NCBI Taxonomy" id="13715"/>
    <lineage>
        <taxon>Eukaryota</taxon>
        <taxon>Viridiplantae</taxon>
        <taxon>Streptophyta</taxon>
        <taxon>Embryophyta</taxon>
        <taxon>Tracheophyta</taxon>
        <taxon>Spermatophyta</taxon>
        <taxon>Magnoliopsida</taxon>
        <taxon>Trochodendrales</taxon>
        <taxon>Trochodendraceae</taxon>
        <taxon>Tetracentron</taxon>
    </lineage>
</organism>
<evidence type="ECO:0000256" key="1">
    <source>
        <dbReference type="SAM" id="MobiDB-lite"/>
    </source>
</evidence>
<dbReference type="InterPro" id="IPR040244">
    <property type="entry name" value="EDR4-like"/>
</dbReference>
<feature type="compositionally biased region" description="Polar residues" evidence="1">
    <location>
        <begin position="397"/>
        <end position="407"/>
    </location>
</feature>
<dbReference type="PANTHER" id="PTHR31105:SF38">
    <property type="entry name" value="PROTEIN ENHANCED DISEASE RESISTANCE 4"/>
    <property type="match status" value="1"/>
</dbReference>
<feature type="region of interest" description="Disordered" evidence="1">
    <location>
        <begin position="387"/>
        <end position="407"/>
    </location>
</feature>
<feature type="compositionally biased region" description="Low complexity" evidence="1">
    <location>
        <begin position="224"/>
        <end position="242"/>
    </location>
</feature>
<evidence type="ECO:0000259" key="2">
    <source>
        <dbReference type="Pfam" id="PF11331"/>
    </source>
</evidence>
<dbReference type="AlphaFoldDB" id="A0A835DE93"/>
<sequence>MIVSFVEKIIIYEFFLFFFSFSQDIWRNMTSRPTIKVRLVRCPKCWGFLPELPDLPVYECGGCGTMLKGNGGCGIGLKDTGGCGTGLKDDMPKLILGDSALRVQVFANVISNSTKFTSPISCEEDEENVTSCMPKRDPAQKNESVCDSKEKEMTSSSREAVLCSIGECSLDIKNGRDQNEYGDCNERSGIIKLSNGVSSSGEFTCRKNAESSSGAGGNRELDENNGNGSSFISSSSGNQLGSRGENSSLIAQRPLDESISSKTGNFSSNEPLEFAYWDQDELFRPTRYGIQEKKQVNSQDAWGFHPVRNSTRSERGGFASREPAYLKGSLAGHENGSSSSHGHDEFLHCSSFYSSDKPEYPEQEKMELFRMVDELRDQLNRWYTQRGKKNGRVPHGATQQGKQRPFSYNYNAPKEEVLQCYDANYPWYHPGGYGQRKTRPQHHVFSQMPFSGQVENCRQHVDYSCLHCYDQDWQCPLQLPPTVICSNKGLCRAHHGRTCSNHYRYSPSSTQLHMDSDFPIRGHDTQINHKVNKLYLRERHQSVKRHCQPVVGRAPFIICYNCWKLLLLPADFLLSRKRCNRLRCGACSEVLKFSLKDRTHIVPYTLNAIQPLPSKSLL</sequence>
<gene>
    <name evidence="4" type="ORF">HHK36_018692</name>
</gene>
<evidence type="ECO:0000313" key="5">
    <source>
        <dbReference type="Proteomes" id="UP000655225"/>
    </source>
</evidence>
<feature type="compositionally biased region" description="Basic and acidic residues" evidence="1">
    <location>
        <begin position="134"/>
        <end position="152"/>
    </location>
</feature>
<feature type="region of interest" description="Disordered" evidence="1">
    <location>
        <begin position="198"/>
        <end position="245"/>
    </location>
</feature>
<dbReference type="Pfam" id="PF22910">
    <property type="entry name" value="EDR4-like_1st"/>
    <property type="match status" value="1"/>
</dbReference>
<evidence type="ECO:0000259" key="3">
    <source>
        <dbReference type="Pfam" id="PF22910"/>
    </source>
</evidence>
<proteinExistence type="predicted"/>